<reference evidence="2" key="1">
    <citation type="journal article" date="2022" name="Plant J.">
        <title>Strategies of tolerance reflected in two North American maple genomes.</title>
        <authorList>
            <person name="McEvoy S.L."/>
            <person name="Sezen U.U."/>
            <person name="Trouern-Trend A."/>
            <person name="McMahon S.M."/>
            <person name="Schaberg P.G."/>
            <person name="Yang J."/>
            <person name="Wegrzyn J.L."/>
            <person name="Swenson N.G."/>
        </authorList>
    </citation>
    <scope>NUCLEOTIDE SEQUENCE</scope>
    <source>
        <strain evidence="2">NS2018</strain>
    </source>
</reference>
<feature type="compositionally biased region" description="Basic residues" evidence="1">
    <location>
        <begin position="25"/>
        <end position="34"/>
    </location>
</feature>
<sequence>MDQVDASSPPLMDHVAPLDPFLCPRPHRRRRREYRPHPPLEFRCMHGRRSLGRRLHPPLEETSRVGRIVREFEEVPSQTLNMNDQKPRGEEQAPPTSEETQETPTNHGQRMTMGENSLPTIGNQPSPIVVDPIARRYQPRSMHINLYLPSLGS</sequence>
<dbReference type="AlphaFoldDB" id="A0AA39VP26"/>
<proteinExistence type="predicted"/>
<accession>A0AA39VP26</accession>
<protein>
    <submittedName>
        <fullName evidence="2">Uncharacterized protein</fullName>
    </submittedName>
</protein>
<feature type="region of interest" description="Disordered" evidence="1">
    <location>
        <begin position="73"/>
        <end position="127"/>
    </location>
</feature>
<evidence type="ECO:0000313" key="2">
    <source>
        <dbReference type="EMBL" id="KAK0587367.1"/>
    </source>
</evidence>
<feature type="region of interest" description="Disordered" evidence="1">
    <location>
        <begin position="1"/>
        <end position="43"/>
    </location>
</feature>
<keyword evidence="3" id="KW-1185">Reference proteome</keyword>
<feature type="compositionally biased region" description="Polar residues" evidence="1">
    <location>
        <begin position="106"/>
        <end position="126"/>
    </location>
</feature>
<feature type="compositionally biased region" description="Low complexity" evidence="1">
    <location>
        <begin position="92"/>
        <end position="105"/>
    </location>
</feature>
<gene>
    <name evidence="2" type="ORF">LWI29_021661</name>
</gene>
<comment type="caution">
    <text evidence="2">The sequence shown here is derived from an EMBL/GenBank/DDBJ whole genome shotgun (WGS) entry which is preliminary data.</text>
</comment>
<evidence type="ECO:0000313" key="3">
    <source>
        <dbReference type="Proteomes" id="UP001168877"/>
    </source>
</evidence>
<name>A0AA39VP26_ACESA</name>
<dbReference type="EMBL" id="JAUESC010000382">
    <property type="protein sequence ID" value="KAK0587367.1"/>
    <property type="molecule type" value="Genomic_DNA"/>
</dbReference>
<dbReference type="Proteomes" id="UP001168877">
    <property type="component" value="Unassembled WGS sequence"/>
</dbReference>
<organism evidence="2 3">
    <name type="scientific">Acer saccharum</name>
    <name type="common">Sugar maple</name>
    <dbReference type="NCBI Taxonomy" id="4024"/>
    <lineage>
        <taxon>Eukaryota</taxon>
        <taxon>Viridiplantae</taxon>
        <taxon>Streptophyta</taxon>
        <taxon>Embryophyta</taxon>
        <taxon>Tracheophyta</taxon>
        <taxon>Spermatophyta</taxon>
        <taxon>Magnoliopsida</taxon>
        <taxon>eudicotyledons</taxon>
        <taxon>Gunneridae</taxon>
        <taxon>Pentapetalae</taxon>
        <taxon>rosids</taxon>
        <taxon>malvids</taxon>
        <taxon>Sapindales</taxon>
        <taxon>Sapindaceae</taxon>
        <taxon>Hippocastanoideae</taxon>
        <taxon>Acereae</taxon>
        <taxon>Acer</taxon>
    </lineage>
</organism>
<reference evidence="2" key="2">
    <citation type="submission" date="2023-06" db="EMBL/GenBank/DDBJ databases">
        <authorList>
            <person name="Swenson N.G."/>
            <person name="Wegrzyn J.L."/>
            <person name="Mcevoy S.L."/>
        </authorList>
    </citation>
    <scope>NUCLEOTIDE SEQUENCE</scope>
    <source>
        <strain evidence="2">NS2018</strain>
        <tissue evidence="2">Leaf</tissue>
    </source>
</reference>
<evidence type="ECO:0000256" key="1">
    <source>
        <dbReference type="SAM" id="MobiDB-lite"/>
    </source>
</evidence>